<name>A0A6J0N2M9_RAPSA</name>
<dbReference type="OrthoDB" id="1081531at2759"/>
<dbReference type="PANTHER" id="PTHR23236:SF116">
    <property type="entry name" value="RRM DOMAIN-CONTAINING PROTEIN"/>
    <property type="match status" value="1"/>
</dbReference>
<dbReference type="KEGG" id="rsz:108849614"/>
<dbReference type="Proteomes" id="UP000504610">
    <property type="component" value="Chromosome 4"/>
</dbReference>
<dbReference type="InterPro" id="IPR035979">
    <property type="entry name" value="RBD_domain_sf"/>
</dbReference>
<dbReference type="GeneID" id="108849614"/>
<accession>A0A6J0N2M9</accession>
<dbReference type="PANTHER" id="PTHR23236">
    <property type="entry name" value="EUKARYOTIC TRANSLATION INITIATION FACTOR 4B/4H"/>
    <property type="match status" value="1"/>
</dbReference>
<evidence type="ECO:0000256" key="1">
    <source>
        <dbReference type="ARBA" id="ARBA00022884"/>
    </source>
</evidence>
<reference evidence="3" key="2">
    <citation type="submission" date="2025-08" db="UniProtKB">
        <authorList>
            <consortium name="RefSeq"/>
        </authorList>
    </citation>
    <scope>IDENTIFICATION</scope>
    <source>
        <tissue evidence="3">Leaf</tissue>
    </source>
</reference>
<protein>
    <submittedName>
        <fullName evidence="3">Nucleolin 1-like</fullName>
    </submittedName>
</protein>
<dbReference type="AlphaFoldDB" id="A0A6J0N2M9"/>
<dbReference type="InterPro" id="IPR012677">
    <property type="entry name" value="Nucleotide-bd_a/b_plait_sf"/>
</dbReference>
<gene>
    <name evidence="3" type="primary">LOC108849614</name>
</gene>
<dbReference type="RefSeq" id="XP_018478694.2">
    <property type="nucleotide sequence ID" value="XM_018623192.2"/>
</dbReference>
<reference evidence="2" key="1">
    <citation type="journal article" date="2019" name="Database">
        <title>The radish genome database (RadishGD): an integrated information resource for radish genomics.</title>
        <authorList>
            <person name="Yu H.J."/>
            <person name="Baek S."/>
            <person name="Lee Y.J."/>
            <person name="Cho A."/>
            <person name="Mun J.H."/>
        </authorList>
    </citation>
    <scope>NUCLEOTIDE SEQUENCE [LARGE SCALE GENOMIC DNA]</scope>
    <source>
        <strain evidence="2">cv. WK10039</strain>
    </source>
</reference>
<proteinExistence type="predicted"/>
<dbReference type="Gene3D" id="3.30.70.330">
    <property type="match status" value="2"/>
</dbReference>
<dbReference type="SUPFAM" id="SSF54928">
    <property type="entry name" value="RNA-binding domain, RBD"/>
    <property type="match status" value="1"/>
</dbReference>
<sequence length="260" mass="29217">MDKDASVRSVFESEAAGEEIVENNRCKPHTVISVEGYDTSLPEDDIKSELINHFKSCGEVFNVILREDPDSPNLDTRALVILLGEGAEEKALQLNGTDIGGWKALVKVEPEEEEEDEETQRYESFLIDELTNDRRFWYGVTVSGYNTSLPADEVKTCLKQHFSSCGEITHVFVSTLEKITNIYFHQEEGEARALHLSGSEVGGFKIDVERVATIFTNCPPPFPSPSDEIYFGYCIPAHMIEFSGVIEDKVAAFKKQRRLI</sequence>
<keyword evidence="2" id="KW-1185">Reference proteome</keyword>
<evidence type="ECO:0000313" key="2">
    <source>
        <dbReference type="Proteomes" id="UP000504610"/>
    </source>
</evidence>
<organism evidence="2 3">
    <name type="scientific">Raphanus sativus</name>
    <name type="common">Radish</name>
    <name type="synonym">Raphanus raphanistrum var. sativus</name>
    <dbReference type="NCBI Taxonomy" id="3726"/>
    <lineage>
        <taxon>Eukaryota</taxon>
        <taxon>Viridiplantae</taxon>
        <taxon>Streptophyta</taxon>
        <taxon>Embryophyta</taxon>
        <taxon>Tracheophyta</taxon>
        <taxon>Spermatophyta</taxon>
        <taxon>Magnoliopsida</taxon>
        <taxon>eudicotyledons</taxon>
        <taxon>Gunneridae</taxon>
        <taxon>Pentapetalae</taxon>
        <taxon>rosids</taxon>
        <taxon>malvids</taxon>
        <taxon>Brassicales</taxon>
        <taxon>Brassicaceae</taxon>
        <taxon>Brassiceae</taxon>
        <taxon>Raphanus</taxon>
    </lineage>
</organism>
<keyword evidence="1" id="KW-0694">RNA-binding</keyword>
<dbReference type="GO" id="GO:0008143">
    <property type="term" value="F:poly(A) binding"/>
    <property type="evidence" value="ECO:0007669"/>
    <property type="project" value="TreeGrafter"/>
</dbReference>
<evidence type="ECO:0000313" key="3">
    <source>
        <dbReference type="RefSeq" id="XP_018478694.2"/>
    </source>
</evidence>